<geneLocation type="plasmid" evidence="1">
    <name>pKF715B</name>
</geneLocation>
<dbReference type="EMBL" id="AP015031">
    <property type="protein sequence ID" value="BAW27236.1"/>
    <property type="molecule type" value="Genomic_DNA"/>
</dbReference>
<accession>A0A1L7NP29</accession>
<evidence type="ECO:0000313" key="5">
    <source>
        <dbReference type="Proteomes" id="UP000237378"/>
    </source>
</evidence>
<dbReference type="RefSeq" id="WP_004575536.1">
    <property type="nucleotide sequence ID" value="NZ_AP015031.1"/>
</dbReference>
<dbReference type="Proteomes" id="UP000542695">
    <property type="component" value="Unassembled WGS sequence"/>
</dbReference>
<evidence type="ECO:0000313" key="6">
    <source>
        <dbReference type="Proteomes" id="UP000542695"/>
    </source>
</evidence>
<evidence type="ECO:0000313" key="2">
    <source>
        <dbReference type="EMBL" id="NWC82147.1"/>
    </source>
</evidence>
<dbReference type="Proteomes" id="UP000237378">
    <property type="component" value="Unassembled WGS sequence"/>
</dbReference>
<dbReference type="EMBL" id="JACARV010000053">
    <property type="protein sequence ID" value="NWC82147.1"/>
    <property type="molecule type" value="Genomic_DNA"/>
</dbReference>
<reference evidence="2 6" key="4">
    <citation type="submission" date="2020-04" db="EMBL/GenBank/DDBJ databases">
        <title>Molecular characterization of pseudomonads from Agaricus bisporus reveal novel blotch 2 pathogens in Western Europe.</title>
        <authorList>
            <person name="Taparia T."/>
            <person name="Krijger M."/>
            <person name="Haynes E."/>
            <person name="Elpinstone J.G."/>
            <person name="Noble R."/>
            <person name="Van Der Wolf J."/>
        </authorList>
    </citation>
    <scope>NUCLEOTIDE SEQUENCE [LARGE SCALE GENOMIC DNA]</scope>
    <source>
        <strain evidence="2 6">P7765</strain>
    </source>
</reference>
<evidence type="ECO:0000313" key="4">
    <source>
        <dbReference type="Proteomes" id="UP000218731"/>
    </source>
</evidence>
<dbReference type="Proteomes" id="UP000218731">
    <property type="component" value="Plasmid pKF715B"/>
</dbReference>
<reference evidence="1 4" key="1">
    <citation type="submission" date="2015-11" db="EMBL/GenBank/DDBJ databases">
        <title>Complete genome sequencing of a biphenyl-degrading bacterium, Pseudomonas putida KF715 (=NBRC110667).</title>
        <authorList>
            <person name="Suenaga H."/>
            <person name="Fujihara N."/>
            <person name="Watanabe T."/>
            <person name="Hirose J."/>
            <person name="Kimura N."/>
            <person name="Yamazoe A."/>
            <person name="Hosoyama A."/>
            <person name="Shimodaira J."/>
            <person name="Furukawa K."/>
        </authorList>
    </citation>
    <scope>NUCLEOTIDE SEQUENCE [LARGE SCALE GENOMIC DNA]</scope>
    <source>
        <strain evidence="1 4">KF715</strain>
        <plasmid evidence="1">pKF715B</plasmid>
        <plasmid evidence="4">Plasmid pkf715b dna</plasmid>
    </source>
</reference>
<reference evidence="3 5" key="2">
    <citation type="submission" date="2016-08" db="EMBL/GenBank/DDBJ databases">
        <authorList>
            <person name="Seilhamer J.J."/>
        </authorList>
    </citation>
    <scope>NUCLEOTIDE SEQUENCE [LARGE SCALE GENOMIC DNA]</scope>
    <source>
        <strain evidence="3 5">KH-18-2</strain>
    </source>
</reference>
<dbReference type="AlphaFoldDB" id="A0A1L7NP29"/>
<reference evidence="3 5" key="3">
    <citation type="submission" date="2018-03" db="EMBL/GenBank/DDBJ databases">
        <title>Draft genome of Pseudomonas putida strain KH-18-2.</title>
        <authorList>
            <person name="Yoshizawa S."/>
            <person name="Khan N.H."/>
            <person name="Nishimura M."/>
            <person name="Chiura H.X."/>
            <person name="Ogura Y."/>
            <person name="Hayashi T."/>
            <person name="Kogure K."/>
        </authorList>
    </citation>
    <scope>NUCLEOTIDE SEQUENCE [LARGE SCALE GENOMIC DNA]</scope>
    <source>
        <strain evidence="3 5">KH-18-2</strain>
    </source>
</reference>
<organism evidence="1 4">
    <name type="scientific">Pseudomonas putida</name>
    <name type="common">Arthrobacter siderocapsulatus</name>
    <dbReference type="NCBI Taxonomy" id="303"/>
    <lineage>
        <taxon>Bacteria</taxon>
        <taxon>Pseudomonadati</taxon>
        <taxon>Pseudomonadota</taxon>
        <taxon>Gammaproteobacteria</taxon>
        <taxon>Pseudomonadales</taxon>
        <taxon>Pseudomonadaceae</taxon>
        <taxon>Pseudomonas</taxon>
    </lineage>
</organism>
<protein>
    <submittedName>
        <fullName evidence="1">Uncharacterized protein</fullName>
    </submittedName>
</protein>
<proteinExistence type="predicted"/>
<keyword evidence="1" id="KW-0614">Plasmid</keyword>
<geneLocation type="plasmid" evidence="4">
    <name>pkf715b dna</name>
</geneLocation>
<dbReference type="EMBL" id="MING01000087">
    <property type="protein sequence ID" value="POF99794.1"/>
    <property type="molecule type" value="Genomic_DNA"/>
</dbReference>
<evidence type="ECO:0000313" key="1">
    <source>
        <dbReference type="EMBL" id="BAW27236.1"/>
    </source>
</evidence>
<gene>
    <name evidence="3" type="ORF">BGP82_28600</name>
    <name evidence="2" type="ORF">HX798_17905</name>
    <name evidence="1" type="ORF">KF715C_pB1300</name>
</gene>
<evidence type="ECO:0000313" key="3">
    <source>
        <dbReference type="EMBL" id="POF99794.1"/>
    </source>
</evidence>
<sequence length="80" mass="9037">MRYLQAYLQQSAQYDPARFAGAAEAVLVYVADLEAHTPVYQPQAFRGFVHGLWAVGLIDLEVLDRVDQYQLEDPALNPRS</sequence>
<name>A0A1L7NP29_PSEPU</name>